<protein>
    <submittedName>
        <fullName evidence="1">Uncharacterized protein</fullName>
    </submittedName>
</protein>
<organism evidence="1">
    <name type="scientific">Siphoviridae sp. ctss15</name>
    <dbReference type="NCBI Taxonomy" id="2825699"/>
    <lineage>
        <taxon>Viruses</taxon>
        <taxon>Duplodnaviria</taxon>
        <taxon>Heunggongvirae</taxon>
        <taxon>Uroviricota</taxon>
        <taxon>Caudoviricetes</taxon>
    </lineage>
</organism>
<accession>A0A8S5TR89</accession>
<proteinExistence type="predicted"/>
<dbReference type="EMBL" id="BK015908">
    <property type="protein sequence ID" value="DAF84726.1"/>
    <property type="molecule type" value="Genomic_DNA"/>
</dbReference>
<reference evidence="1" key="1">
    <citation type="journal article" date="2021" name="Proc. Natl. Acad. Sci. U.S.A.">
        <title>A Catalog of Tens of Thousands of Viruses from Human Metagenomes Reveals Hidden Associations with Chronic Diseases.</title>
        <authorList>
            <person name="Tisza M.J."/>
            <person name="Buck C.B."/>
        </authorList>
    </citation>
    <scope>NUCLEOTIDE SEQUENCE</scope>
    <source>
        <strain evidence="1">Ctss15</strain>
    </source>
</reference>
<sequence>MKYWLTPSIRRSLTGESQRRFQLSKPNWTRK</sequence>
<name>A0A8S5TR89_9CAUD</name>
<evidence type="ECO:0000313" key="1">
    <source>
        <dbReference type="EMBL" id="DAF84726.1"/>
    </source>
</evidence>